<keyword evidence="3" id="KW-1185">Reference proteome</keyword>
<dbReference type="InterPro" id="IPR036866">
    <property type="entry name" value="RibonucZ/Hydroxyglut_hydro"/>
</dbReference>
<dbReference type="InterPro" id="IPR051453">
    <property type="entry name" value="MBL_Glyoxalase_II"/>
</dbReference>
<reference evidence="2 3" key="1">
    <citation type="submission" date="2019-06" db="EMBL/GenBank/DDBJ databases">
        <title>Sequencing the genomes of 1000 actinobacteria strains.</title>
        <authorList>
            <person name="Klenk H.-P."/>
        </authorList>
    </citation>
    <scope>NUCLEOTIDE SEQUENCE [LARGE SCALE GENOMIC DNA]</scope>
    <source>
        <strain evidence="2 3">DSM 24083</strain>
    </source>
</reference>
<dbReference type="Pfam" id="PF00753">
    <property type="entry name" value="Lactamase_B"/>
    <property type="match status" value="1"/>
</dbReference>
<dbReference type="Gene3D" id="3.60.15.10">
    <property type="entry name" value="Ribonuclease Z/Hydroxyacylglutathione hydrolase-like"/>
    <property type="match status" value="1"/>
</dbReference>
<sequence length="245" mass="26688">MGYSPQHDGTCKLACMSKTSSPIGPIKVLFNLPQVTIRTRSVSEMNNNVYLITSKTTGAQVLIDAADEPDAIMELIESAAVDTPCDLDLVSIITTHQHWDHIRALPEIVERTQVPTSAGIPDAEAIFAETGIRAKVELKHGDKAQFPGIELDVIGLRGHTPGSVALVYVPSEDEPTIIFSGDSLFPGGVGNTWDDAERFTSLLDDVTERIFAQYDDDTVILPGHGGSTVLGTERPHLDEWRQRGW</sequence>
<dbReference type="Proteomes" id="UP000319746">
    <property type="component" value="Unassembled WGS sequence"/>
</dbReference>
<dbReference type="AlphaFoldDB" id="A0A543AJ69"/>
<comment type="caution">
    <text evidence="2">The sequence shown here is derived from an EMBL/GenBank/DDBJ whole genome shotgun (WGS) entry which is preliminary data.</text>
</comment>
<dbReference type="EMBL" id="VFOU01000002">
    <property type="protein sequence ID" value="TQL72622.1"/>
    <property type="molecule type" value="Genomic_DNA"/>
</dbReference>
<dbReference type="PANTHER" id="PTHR46233">
    <property type="entry name" value="HYDROXYACYLGLUTATHIONE HYDROLASE GLOC"/>
    <property type="match status" value="1"/>
</dbReference>
<evidence type="ECO:0000259" key="1">
    <source>
        <dbReference type="SMART" id="SM00849"/>
    </source>
</evidence>
<organism evidence="2 3">
    <name type="scientific">Enteractinococcus coprophilus</name>
    <dbReference type="NCBI Taxonomy" id="1027633"/>
    <lineage>
        <taxon>Bacteria</taxon>
        <taxon>Bacillati</taxon>
        <taxon>Actinomycetota</taxon>
        <taxon>Actinomycetes</taxon>
        <taxon>Micrococcales</taxon>
        <taxon>Micrococcaceae</taxon>
    </lineage>
</organism>
<evidence type="ECO:0000313" key="2">
    <source>
        <dbReference type="EMBL" id="TQL72622.1"/>
    </source>
</evidence>
<dbReference type="SUPFAM" id="SSF56281">
    <property type="entry name" value="Metallo-hydrolase/oxidoreductase"/>
    <property type="match status" value="1"/>
</dbReference>
<feature type="domain" description="Metallo-beta-lactamase" evidence="1">
    <location>
        <begin position="46"/>
        <end position="224"/>
    </location>
</feature>
<protein>
    <submittedName>
        <fullName evidence="2">Glyoxylase-like metal-dependent hydrolase (Beta-lactamase superfamily II)</fullName>
    </submittedName>
</protein>
<proteinExistence type="predicted"/>
<name>A0A543AJ69_9MICC</name>
<dbReference type="CDD" id="cd06262">
    <property type="entry name" value="metallo-hydrolase-like_MBL-fold"/>
    <property type="match status" value="1"/>
</dbReference>
<keyword evidence="2" id="KW-0378">Hydrolase</keyword>
<dbReference type="PANTHER" id="PTHR46233:SF1">
    <property type="entry name" value="CONSERVED PROTEIN"/>
    <property type="match status" value="1"/>
</dbReference>
<dbReference type="SMART" id="SM00849">
    <property type="entry name" value="Lactamase_B"/>
    <property type="match status" value="1"/>
</dbReference>
<dbReference type="InterPro" id="IPR001279">
    <property type="entry name" value="Metallo-B-lactamas"/>
</dbReference>
<gene>
    <name evidence="2" type="ORF">FB556_1288</name>
</gene>
<evidence type="ECO:0000313" key="3">
    <source>
        <dbReference type="Proteomes" id="UP000319746"/>
    </source>
</evidence>
<dbReference type="GO" id="GO:0016787">
    <property type="term" value="F:hydrolase activity"/>
    <property type="evidence" value="ECO:0007669"/>
    <property type="project" value="UniProtKB-KW"/>
</dbReference>
<accession>A0A543AJ69</accession>